<keyword evidence="3" id="KW-1185">Reference proteome</keyword>
<proteinExistence type="inferred from homology"/>
<dbReference type="PANTHER" id="PTHR33797">
    <property type="entry name" value="ORGANIC HYDROPEROXIDE RESISTANCE PROTEIN-LIKE"/>
    <property type="match status" value="1"/>
</dbReference>
<evidence type="ECO:0000313" key="3">
    <source>
        <dbReference type="Proteomes" id="UP000822688"/>
    </source>
</evidence>
<comment type="similarity">
    <text evidence="1">Belongs to the OsmC/Ohr family.</text>
</comment>
<dbReference type="Gene3D" id="3.30.300.20">
    <property type="match status" value="1"/>
</dbReference>
<dbReference type="InterPro" id="IPR003718">
    <property type="entry name" value="OsmC/Ohr_fam"/>
</dbReference>
<dbReference type="InterPro" id="IPR019953">
    <property type="entry name" value="OHR"/>
</dbReference>
<protein>
    <recommendedName>
        <fullName evidence="4">Organic hydroperoxide resistance protein</fullName>
    </recommendedName>
</protein>
<sequence>MIRHTLHRSSGLLLSTARREFATKTIFTAQALVKGGRGDGEVTSEDGNLKLTFGLPLAMGGPGKHTNPEQLFAAGYAACFQGAIGIAAKNNKVSVKSSSINSHVALVQDDKGKLTVSVKFDVQLDGVDKATAEKVIKDAHQICPYSNATRGNIDFKYNVLYPGLSSN</sequence>
<dbReference type="Gene3D" id="2.20.25.10">
    <property type="match status" value="1"/>
</dbReference>
<dbReference type="InterPro" id="IPR015946">
    <property type="entry name" value="KH_dom-like_a/b"/>
</dbReference>
<accession>A0A8T0IWJ7</accession>
<dbReference type="Pfam" id="PF02566">
    <property type="entry name" value="OsmC"/>
    <property type="match status" value="1"/>
</dbReference>
<dbReference type="GO" id="GO:0006979">
    <property type="term" value="P:response to oxidative stress"/>
    <property type="evidence" value="ECO:0007669"/>
    <property type="project" value="InterPro"/>
</dbReference>
<evidence type="ECO:0000313" key="2">
    <source>
        <dbReference type="EMBL" id="KAG0588090.1"/>
    </source>
</evidence>
<dbReference type="NCBIfam" id="TIGR03561">
    <property type="entry name" value="organ_hyd_perox"/>
    <property type="match status" value="1"/>
</dbReference>
<gene>
    <name evidence="2" type="ORF">KC19_2G215200</name>
</gene>
<dbReference type="Proteomes" id="UP000822688">
    <property type="component" value="Chromosome 2"/>
</dbReference>
<reference evidence="2" key="1">
    <citation type="submission" date="2020-06" db="EMBL/GenBank/DDBJ databases">
        <title>WGS assembly of Ceratodon purpureus strain R40.</title>
        <authorList>
            <person name="Carey S.B."/>
            <person name="Jenkins J."/>
            <person name="Shu S."/>
            <person name="Lovell J.T."/>
            <person name="Sreedasyam A."/>
            <person name="Maumus F."/>
            <person name="Tiley G.P."/>
            <person name="Fernandez-Pozo N."/>
            <person name="Barry K."/>
            <person name="Chen C."/>
            <person name="Wang M."/>
            <person name="Lipzen A."/>
            <person name="Daum C."/>
            <person name="Saski C.A."/>
            <person name="Payton A.C."/>
            <person name="Mcbreen J.C."/>
            <person name="Conrad R.E."/>
            <person name="Kollar L.M."/>
            <person name="Olsson S."/>
            <person name="Huttunen S."/>
            <person name="Landis J.B."/>
            <person name="Wickett N.J."/>
            <person name="Johnson M.G."/>
            <person name="Rensing S.A."/>
            <person name="Grimwood J."/>
            <person name="Schmutz J."/>
            <person name="Mcdaniel S.F."/>
        </authorList>
    </citation>
    <scope>NUCLEOTIDE SEQUENCE</scope>
    <source>
        <strain evidence="2">R40</strain>
    </source>
</reference>
<dbReference type="PANTHER" id="PTHR33797:SF2">
    <property type="entry name" value="ORGANIC HYDROPEROXIDE RESISTANCE PROTEIN-LIKE"/>
    <property type="match status" value="1"/>
</dbReference>
<comment type="caution">
    <text evidence="2">The sequence shown here is derived from an EMBL/GenBank/DDBJ whole genome shotgun (WGS) entry which is preliminary data.</text>
</comment>
<evidence type="ECO:0000256" key="1">
    <source>
        <dbReference type="ARBA" id="ARBA00007378"/>
    </source>
</evidence>
<organism evidence="2 3">
    <name type="scientific">Ceratodon purpureus</name>
    <name type="common">Fire moss</name>
    <name type="synonym">Dicranum purpureum</name>
    <dbReference type="NCBI Taxonomy" id="3225"/>
    <lineage>
        <taxon>Eukaryota</taxon>
        <taxon>Viridiplantae</taxon>
        <taxon>Streptophyta</taxon>
        <taxon>Embryophyta</taxon>
        <taxon>Bryophyta</taxon>
        <taxon>Bryophytina</taxon>
        <taxon>Bryopsida</taxon>
        <taxon>Dicranidae</taxon>
        <taxon>Pseudoditrichales</taxon>
        <taxon>Ditrichaceae</taxon>
        <taxon>Ceratodon</taxon>
    </lineage>
</organism>
<dbReference type="AlphaFoldDB" id="A0A8T0IWJ7"/>
<name>A0A8T0IWJ7_CERPU</name>
<dbReference type="SUPFAM" id="SSF82784">
    <property type="entry name" value="OsmC-like"/>
    <property type="match status" value="1"/>
</dbReference>
<evidence type="ECO:0008006" key="4">
    <source>
        <dbReference type="Google" id="ProtNLM"/>
    </source>
</evidence>
<dbReference type="InterPro" id="IPR036102">
    <property type="entry name" value="OsmC/Ohrsf"/>
</dbReference>
<dbReference type="EMBL" id="CM026422">
    <property type="protein sequence ID" value="KAG0588090.1"/>
    <property type="molecule type" value="Genomic_DNA"/>
</dbReference>